<feature type="transmembrane region" description="Helical" evidence="1">
    <location>
        <begin position="188"/>
        <end position="209"/>
    </location>
</feature>
<protein>
    <submittedName>
        <fullName evidence="4">DUF4231 domain-containing protein</fullName>
    </submittedName>
</protein>
<dbReference type="NCBIfam" id="NF033634">
    <property type="entry name" value="SLATT_1"/>
    <property type="match status" value="1"/>
</dbReference>
<keyword evidence="1" id="KW-1133">Transmembrane helix</keyword>
<organism evidence="4 5">
    <name type="scientific">Nocardia huaxiensis</name>
    <dbReference type="NCBI Taxonomy" id="2755382"/>
    <lineage>
        <taxon>Bacteria</taxon>
        <taxon>Bacillati</taxon>
        <taxon>Actinomycetota</taxon>
        <taxon>Actinomycetes</taxon>
        <taxon>Mycobacteriales</taxon>
        <taxon>Nocardiaceae</taxon>
        <taxon>Nocardia</taxon>
    </lineage>
</organism>
<dbReference type="AlphaFoldDB" id="A0A7D6ZSG1"/>
<keyword evidence="1" id="KW-0472">Membrane</keyword>
<feature type="transmembrane region" description="Helical" evidence="1">
    <location>
        <begin position="215"/>
        <end position="232"/>
    </location>
</feature>
<evidence type="ECO:0000259" key="3">
    <source>
        <dbReference type="Pfam" id="PF18184"/>
    </source>
</evidence>
<dbReference type="Proteomes" id="UP000515512">
    <property type="component" value="Chromosome"/>
</dbReference>
<keyword evidence="1" id="KW-0812">Transmembrane</keyword>
<sequence>MFAAEDYPGLFQAADAAATAAQRIYLRAYALRLWLALFAATCAAFTIRIGSARTDIAALGTALGFVSILAIDVALLSTRPSRTWHEGRALAESVKSLAWKYSVGGTPFDSNRADPDTRLLDRIRALQRAVPDLTVRPTTASCITGRMRDLRRCTFPERRRIYLEHRIHEQQEWYASRSASHHRRGNRLYALGLFLEIGGITAALGKAFNTIDFDLAGIVAAAIAALAAWSSARQHIRTAITYATTSNELAIITDALTNASENDWATAVARAEEAINREHALWRAAHHE</sequence>
<evidence type="ECO:0000313" key="5">
    <source>
        <dbReference type="Proteomes" id="UP000515512"/>
    </source>
</evidence>
<feature type="domain" description="SMODS and SLOG-associating 2TM effector" evidence="2">
    <location>
        <begin position="162"/>
        <end position="282"/>
    </location>
</feature>
<keyword evidence="5" id="KW-1185">Reference proteome</keyword>
<evidence type="ECO:0000256" key="1">
    <source>
        <dbReference type="SAM" id="Phobius"/>
    </source>
</evidence>
<dbReference type="KEGG" id="nhu:H0264_11490"/>
<dbReference type="Pfam" id="PF18181">
    <property type="entry name" value="SLATT_1"/>
    <property type="match status" value="1"/>
</dbReference>
<accession>A0A7D6ZSG1</accession>
<proteinExistence type="predicted"/>
<dbReference type="InterPro" id="IPR041116">
    <property type="entry name" value="SLATT_3"/>
</dbReference>
<dbReference type="RefSeq" id="WP_181583950.1">
    <property type="nucleotide sequence ID" value="NZ_CP059399.1"/>
</dbReference>
<name>A0A7D6ZSG1_9NOCA</name>
<feature type="transmembrane region" description="Helical" evidence="1">
    <location>
        <begin position="56"/>
        <end position="76"/>
    </location>
</feature>
<feature type="domain" description="SMODS and SLOG-associating 2TM effector" evidence="3">
    <location>
        <begin position="8"/>
        <end position="159"/>
    </location>
</feature>
<evidence type="ECO:0000313" key="4">
    <source>
        <dbReference type="EMBL" id="QLY32785.1"/>
    </source>
</evidence>
<dbReference type="NCBIfam" id="NF033610">
    <property type="entry name" value="SLATT_3"/>
    <property type="match status" value="1"/>
</dbReference>
<feature type="transmembrane region" description="Helical" evidence="1">
    <location>
        <begin position="29"/>
        <end position="50"/>
    </location>
</feature>
<dbReference type="EMBL" id="CP059399">
    <property type="protein sequence ID" value="QLY32785.1"/>
    <property type="molecule type" value="Genomic_DNA"/>
</dbReference>
<reference evidence="4 5" key="1">
    <citation type="submission" date="2020-07" db="EMBL/GenBank/DDBJ databases">
        <authorList>
            <person name="Zhuang K."/>
            <person name="Ran Y."/>
        </authorList>
    </citation>
    <scope>NUCLEOTIDE SEQUENCE [LARGE SCALE GENOMIC DNA]</scope>
    <source>
        <strain evidence="4 5">WCH-YHL-001</strain>
    </source>
</reference>
<gene>
    <name evidence="4" type="ORF">H0264_11490</name>
</gene>
<dbReference type="Pfam" id="PF18184">
    <property type="entry name" value="SLATT_3"/>
    <property type="match status" value="1"/>
</dbReference>
<dbReference type="InterPro" id="IPR040884">
    <property type="entry name" value="SLATT_1"/>
</dbReference>
<evidence type="ECO:0000259" key="2">
    <source>
        <dbReference type="Pfam" id="PF18181"/>
    </source>
</evidence>